<feature type="compositionally biased region" description="Basic and acidic residues" evidence="1">
    <location>
        <begin position="31"/>
        <end position="44"/>
    </location>
</feature>
<accession>A0ABQ2EST6</accession>
<evidence type="ECO:0008006" key="4">
    <source>
        <dbReference type="Google" id="ProtNLM"/>
    </source>
</evidence>
<name>A0ABQ2EST6_9DEIO</name>
<evidence type="ECO:0000313" key="3">
    <source>
        <dbReference type="Proteomes" id="UP000647587"/>
    </source>
</evidence>
<feature type="compositionally biased region" description="Basic and acidic residues" evidence="1">
    <location>
        <begin position="1"/>
        <end position="21"/>
    </location>
</feature>
<reference evidence="3" key="1">
    <citation type="journal article" date="2019" name="Int. J. Syst. Evol. Microbiol.">
        <title>The Global Catalogue of Microorganisms (GCM) 10K type strain sequencing project: providing services to taxonomists for standard genome sequencing and annotation.</title>
        <authorList>
            <consortium name="The Broad Institute Genomics Platform"/>
            <consortium name="The Broad Institute Genome Sequencing Center for Infectious Disease"/>
            <person name="Wu L."/>
            <person name="Ma J."/>
        </authorList>
    </citation>
    <scope>NUCLEOTIDE SEQUENCE [LARGE SCALE GENOMIC DNA]</scope>
    <source>
        <strain evidence="3">JCM 30331</strain>
    </source>
</reference>
<dbReference type="RefSeq" id="WP_189006929.1">
    <property type="nucleotide sequence ID" value="NZ_BMPP01000006.1"/>
</dbReference>
<comment type="caution">
    <text evidence="2">The sequence shown here is derived from an EMBL/GenBank/DDBJ whole genome shotgun (WGS) entry which is preliminary data.</text>
</comment>
<dbReference type="Proteomes" id="UP000647587">
    <property type="component" value="Unassembled WGS sequence"/>
</dbReference>
<protein>
    <recommendedName>
        <fullName evidence="4">DUF2382 domain-containing protein</fullName>
    </recommendedName>
</protein>
<organism evidence="2 3">
    <name type="scientific">Deinococcus malanensis</name>
    <dbReference type="NCBI Taxonomy" id="1706855"/>
    <lineage>
        <taxon>Bacteria</taxon>
        <taxon>Thermotogati</taxon>
        <taxon>Deinococcota</taxon>
        <taxon>Deinococci</taxon>
        <taxon>Deinococcales</taxon>
        <taxon>Deinococcaceae</taxon>
        <taxon>Deinococcus</taxon>
    </lineage>
</organism>
<evidence type="ECO:0000256" key="1">
    <source>
        <dbReference type="SAM" id="MobiDB-lite"/>
    </source>
</evidence>
<proteinExistence type="predicted"/>
<feature type="compositionally biased region" description="Low complexity" evidence="1">
    <location>
        <begin position="53"/>
        <end position="65"/>
    </location>
</feature>
<sequence length="65" mass="7145">MTGRDDTIVSRSETTEVKESHSSGTIGGTETHTHTEHREVHQEVPVRPAPEVTETTTTTTTIIED</sequence>
<keyword evidence="3" id="KW-1185">Reference proteome</keyword>
<evidence type="ECO:0000313" key="2">
    <source>
        <dbReference type="EMBL" id="GGK24618.1"/>
    </source>
</evidence>
<feature type="region of interest" description="Disordered" evidence="1">
    <location>
        <begin position="1"/>
        <end position="65"/>
    </location>
</feature>
<gene>
    <name evidence="2" type="ORF">GCM10008955_17780</name>
</gene>
<dbReference type="EMBL" id="BMPP01000006">
    <property type="protein sequence ID" value="GGK24618.1"/>
    <property type="molecule type" value="Genomic_DNA"/>
</dbReference>